<dbReference type="InterPro" id="IPR013078">
    <property type="entry name" value="His_Pase_superF_clade-1"/>
</dbReference>
<evidence type="ECO:0000313" key="4">
    <source>
        <dbReference type="EMBL" id="RNL79368.1"/>
    </source>
</evidence>
<accession>A0A3N0DUV0</accession>
<dbReference type="InterPro" id="IPR050275">
    <property type="entry name" value="PGM_Phosphatase"/>
</dbReference>
<feature type="binding site" evidence="2">
    <location>
        <begin position="83"/>
        <end position="86"/>
    </location>
    <ligand>
        <name>substrate</name>
    </ligand>
</feature>
<evidence type="ECO:0000256" key="3">
    <source>
        <dbReference type="SAM" id="MobiDB-lite"/>
    </source>
</evidence>
<dbReference type="OrthoDB" id="4120859at2"/>
<dbReference type="AlphaFoldDB" id="A0A3N0DUV0"/>
<feature type="compositionally biased region" description="Basic and acidic residues" evidence="3">
    <location>
        <begin position="210"/>
        <end position="219"/>
    </location>
</feature>
<dbReference type="SUPFAM" id="SSF53254">
    <property type="entry name" value="Phosphoglycerate mutase-like"/>
    <property type="match status" value="1"/>
</dbReference>
<dbReference type="GO" id="GO:0016791">
    <property type="term" value="F:phosphatase activity"/>
    <property type="evidence" value="ECO:0007669"/>
    <property type="project" value="TreeGrafter"/>
</dbReference>
<feature type="binding site" evidence="2">
    <location>
        <position position="59"/>
    </location>
    <ligand>
        <name>substrate</name>
    </ligand>
</feature>
<dbReference type="CDD" id="cd07067">
    <property type="entry name" value="HP_PGM_like"/>
    <property type="match status" value="1"/>
</dbReference>
<dbReference type="Pfam" id="PF00300">
    <property type="entry name" value="His_Phos_1"/>
    <property type="match status" value="1"/>
</dbReference>
<keyword evidence="5" id="KW-1185">Reference proteome</keyword>
<evidence type="ECO:0000256" key="1">
    <source>
        <dbReference type="PIRSR" id="PIRSR613078-1"/>
    </source>
</evidence>
<comment type="caution">
    <text evidence="4">The sequence shown here is derived from an EMBL/GenBank/DDBJ whole genome shotgun (WGS) entry which is preliminary data.</text>
</comment>
<gene>
    <name evidence="4" type="ORF">EFL95_10280</name>
</gene>
<evidence type="ECO:0000313" key="5">
    <source>
        <dbReference type="Proteomes" id="UP000277094"/>
    </source>
</evidence>
<feature type="region of interest" description="Disordered" evidence="3">
    <location>
        <begin position="205"/>
        <end position="228"/>
    </location>
</feature>
<reference evidence="4 5" key="1">
    <citation type="submission" date="2018-11" db="EMBL/GenBank/DDBJ databases">
        <authorList>
            <person name="Li F."/>
        </authorList>
    </citation>
    <scope>NUCLEOTIDE SEQUENCE [LARGE SCALE GENOMIC DNA]</scope>
    <source>
        <strain evidence="4 5">KIS18-7</strain>
    </source>
</reference>
<feature type="active site" description="Tele-phosphohistidine intermediate" evidence="1">
    <location>
        <position position="9"/>
    </location>
</feature>
<proteinExistence type="predicted"/>
<dbReference type="NCBIfam" id="TIGR03848">
    <property type="entry name" value="MSMEG_4193"/>
    <property type="match status" value="1"/>
</dbReference>
<dbReference type="RefSeq" id="WP_123233870.1">
    <property type="nucleotide sequence ID" value="NZ_RJSG01000002.1"/>
</dbReference>
<sequence length="228" mass="23792">MATVILARHGRTSANATGVLAGRTPGIALDDVGTAQATAAAARLEGLTLAAAFTSPLDRCKETAKLLLNGTGLRARVERGLNECDYGDWSGRPMKELVKEDLWKVIQAHPAGVEFPGGESMATMSARSVSAVRACDAAVAAEHGDGAVWLAVAHGDIIKAVLADALGMHLDAFQRIVVDPGSLSVIRYTPKRSFVLAMNTQEGSLTHLATQREKPDEKLGGGAGPGRT</sequence>
<feature type="active site" description="Proton donor/acceptor" evidence="1">
    <location>
        <position position="83"/>
    </location>
</feature>
<organism evidence="4 5">
    <name type="scientific">Nocardioides marmorisolisilvae</name>
    <dbReference type="NCBI Taxonomy" id="1542737"/>
    <lineage>
        <taxon>Bacteria</taxon>
        <taxon>Bacillati</taxon>
        <taxon>Actinomycetota</taxon>
        <taxon>Actinomycetes</taxon>
        <taxon>Propionibacteriales</taxon>
        <taxon>Nocardioidaceae</taxon>
        <taxon>Nocardioides</taxon>
    </lineage>
</organism>
<name>A0A3N0DUV0_9ACTN</name>
<feature type="binding site" evidence="2">
    <location>
        <begin position="8"/>
        <end position="15"/>
    </location>
    <ligand>
        <name>substrate</name>
    </ligand>
</feature>
<dbReference type="PANTHER" id="PTHR48100">
    <property type="entry name" value="BROAD-SPECIFICITY PHOSPHATASE YOR283W-RELATED"/>
    <property type="match status" value="1"/>
</dbReference>
<dbReference type="Proteomes" id="UP000277094">
    <property type="component" value="Unassembled WGS sequence"/>
</dbReference>
<dbReference type="GO" id="GO:0005737">
    <property type="term" value="C:cytoplasm"/>
    <property type="evidence" value="ECO:0007669"/>
    <property type="project" value="TreeGrafter"/>
</dbReference>
<protein>
    <submittedName>
        <fullName evidence="4">MSMEG_4193 family putative phosphomutase</fullName>
    </submittedName>
</protein>
<dbReference type="InterPro" id="IPR029033">
    <property type="entry name" value="His_PPase_superfam"/>
</dbReference>
<dbReference type="EMBL" id="RJSG01000002">
    <property type="protein sequence ID" value="RNL79368.1"/>
    <property type="molecule type" value="Genomic_DNA"/>
</dbReference>
<dbReference type="InterPro" id="IPR022492">
    <property type="entry name" value="Phosphomutase_MSMEG4193_put"/>
</dbReference>
<evidence type="ECO:0000256" key="2">
    <source>
        <dbReference type="PIRSR" id="PIRSR613078-2"/>
    </source>
</evidence>
<dbReference type="SMART" id="SM00855">
    <property type="entry name" value="PGAM"/>
    <property type="match status" value="1"/>
</dbReference>
<dbReference type="Gene3D" id="3.40.50.1240">
    <property type="entry name" value="Phosphoglycerate mutase-like"/>
    <property type="match status" value="1"/>
</dbReference>
<dbReference type="PANTHER" id="PTHR48100:SF2">
    <property type="entry name" value="CONSERVED PROTEIN"/>
    <property type="match status" value="1"/>
</dbReference>